<gene>
    <name evidence="2" type="ORF">Xvie_01508</name>
</gene>
<dbReference type="STRING" id="351656.Xvie_01508"/>
<reference evidence="2 3" key="1">
    <citation type="submission" date="2016-10" db="EMBL/GenBank/DDBJ databases">
        <title>Systematic genetic and metabolomic analysis of Xenorhabdus and Photorhabdus spp., highlights the requirements for a dual symbiotic and pathogenic life style.</title>
        <authorList>
            <person name="Tobias N.J."/>
            <person name="Wolff H."/>
            <person name="Djahanschiri B."/>
            <person name="Pidot S.J."/>
            <person name="Stinear T.P."/>
            <person name="Ebersberger I."/>
            <person name="Bode H.B."/>
        </authorList>
    </citation>
    <scope>NUCLEOTIDE SEQUENCE [LARGE SCALE GENOMIC DNA]</scope>
    <source>
        <strain evidence="2 3">DSM 22392</strain>
    </source>
</reference>
<sequence>MYRSNFGTRAYLIVLGVDAKSSGMPDSSSSGYGGSTFEGSSG</sequence>
<keyword evidence="3" id="KW-1185">Reference proteome</keyword>
<evidence type="ECO:0000313" key="3">
    <source>
        <dbReference type="Proteomes" id="UP000194350"/>
    </source>
</evidence>
<proteinExistence type="predicted"/>
<accession>A0A1Y2SDK0</accession>
<dbReference type="Proteomes" id="UP000194350">
    <property type="component" value="Unassembled WGS sequence"/>
</dbReference>
<name>A0A1Y2SDK0_9GAMM</name>
<organism evidence="2 3">
    <name type="scientific">Xenorhabdus vietnamensis</name>
    <dbReference type="NCBI Taxonomy" id="351656"/>
    <lineage>
        <taxon>Bacteria</taxon>
        <taxon>Pseudomonadati</taxon>
        <taxon>Pseudomonadota</taxon>
        <taxon>Gammaproteobacteria</taxon>
        <taxon>Enterobacterales</taxon>
        <taxon>Morganellaceae</taxon>
        <taxon>Xenorhabdus</taxon>
    </lineage>
</organism>
<dbReference type="AlphaFoldDB" id="A0A1Y2SDK0"/>
<feature type="region of interest" description="Disordered" evidence="1">
    <location>
        <begin position="20"/>
        <end position="42"/>
    </location>
</feature>
<comment type="caution">
    <text evidence="2">The sequence shown here is derived from an EMBL/GenBank/DDBJ whole genome shotgun (WGS) entry which is preliminary data.</text>
</comment>
<feature type="compositionally biased region" description="Gly residues" evidence="1">
    <location>
        <begin position="31"/>
        <end position="42"/>
    </location>
</feature>
<protein>
    <submittedName>
        <fullName evidence="2">Uncharacterized protein</fullName>
    </submittedName>
</protein>
<evidence type="ECO:0000256" key="1">
    <source>
        <dbReference type="SAM" id="MobiDB-lite"/>
    </source>
</evidence>
<feature type="compositionally biased region" description="Low complexity" evidence="1">
    <location>
        <begin position="21"/>
        <end position="30"/>
    </location>
</feature>
<evidence type="ECO:0000313" key="2">
    <source>
        <dbReference type="EMBL" id="OTA16829.1"/>
    </source>
</evidence>
<dbReference type="EMBL" id="MUBJ01000006">
    <property type="protein sequence ID" value="OTA16829.1"/>
    <property type="molecule type" value="Genomic_DNA"/>
</dbReference>